<dbReference type="KEGG" id="bmy:BM_BM17440"/>
<keyword evidence="2" id="KW-1185">Reference proteome</keyword>
<name>A0A4E9F9P9_BRUMA</name>
<dbReference type="RefSeq" id="XP_042933833.1">
    <property type="nucleotide sequence ID" value="XM_043077899.1"/>
</dbReference>
<reference evidence="1" key="2">
    <citation type="submission" date="2019-04" db="EMBL/GenBank/DDBJ databases">
        <authorList>
            <person name="Howe K."/>
            <person name="Paulini M."/>
            <person name="Williams G."/>
        </authorList>
    </citation>
    <scope>NUCLEOTIDE SEQUENCE [LARGE SCALE GENOMIC DNA]</scope>
    <source>
        <strain evidence="1">FR3</strain>
    </source>
</reference>
<reference evidence="2" key="1">
    <citation type="journal article" date="2007" name="Science">
        <title>Draft genome of the filarial nematode parasite Brugia malayi.</title>
        <authorList>
            <person name="Ghedin E."/>
            <person name="Wang S."/>
            <person name="Spiro D."/>
            <person name="Caler E."/>
            <person name="Zhao Q."/>
            <person name="Crabtree J."/>
            <person name="Allen J.E."/>
            <person name="Delcher A.L."/>
            <person name="Guiliano D.B."/>
            <person name="Miranda-Saavedra D."/>
            <person name="Angiuoli S.V."/>
            <person name="Creasy T."/>
            <person name="Amedeo P."/>
            <person name="Haas B."/>
            <person name="El-Sayed N.M."/>
            <person name="Wortman J.R."/>
            <person name="Feldblyum T."/>
            <person name="Tallon L."/>
            <person name="Schatz M."/>
            <person name="Shumway M."/>
            <person name="Koo H."/>
            <person name="Salzberg S.L."/>
            <person name="Schobel S."/>
            <person name="Pertea M."/>
            <person name="Pop M."/>
            <person name="White O."/>
            <person name="Barton G.J."/>
            <person name="Carlow C.K."/>
            <person name="Crawford M.J."/>
            <person name="Daub J."/>
            <person name="Dimmic M.W."/>
            <person name="Estes C.F."/>
            <person name="Foster J.M."/>
            <person name="Ganatra M."/>
            <person name="Gregory W.F."/>
            <person name="Johnson N.M."/>
            <person name="Jin J."/>
            <person name="Komuniecki R."/>
            <person name="Korf I."/>
            <person name="Kumar S."/>
            <person name="Laney S."/>
            <person name="Li B.W."/>
            <person name="Li W."/>
            <person name="Lindblom T.H."/>
            <person name="Lustigman S."/>
            <person name="Ma D."/>
            <person name="Maina C.V."/>
            <person name="Martin D.M."/>
            <person name="McCarter J.P."/>
            <person name="McReynolds L."/>
            <person name="Mitreva M."/>
            <person name="Nutman T.B."/>
            <person name="Parkinson J."/>
            <person name="Peregrin-Alvarez J.M."/>
            <person name="Poole C."/>
            <person name="Ren Q."/>
            <person name="Saunders L."/>
            <person name="Sluder A.E."/>
            <person name="Smith K."/>
            <person name="Stanke M."/>
            <person name="Unnasch T.R."/>
            <person name="Ware J."/>
            <person name="Wei A.D."/>
            <person name="Weil G."/>
            <person name="Williams D.J."/>
            <person name="Zhang Y."/>
            <person name="Williams S.A."/>
            <person name="Fraser-Liggett C."/>
            <person name="Slatko B."/>
            <person name="Blaxter M.L."/>
            <person name="Scott A.L."/>
        </authorList>
    </citation>
    <scope>NUCLEOTIDE SEQUENCE</scope>
    <source>
        <strain evidence="2">FR3</strain>
    </source>
</reference>
<dbReference type="AlphaFoldDB" id="A0A4E9F9P9"/>
<accession>A0A4E9F9P9</accession>
<organism evidence="1">
    <name type="scientific">Brugia malayi</name>
    <name type="common">Filarial nematode worm</name>
    <dbReference type="NCBI Taxonomy" id="6279"/>
    <lineage>
        <taxon>Eukaryota</taxon>
        <taxon>Metazoa</taxon>
        <taxon>Ecdysozoa</taxon>
        <taxon>Nematoda</taxon>
        <taxon>Chromadorea</taxon>
        <taxon>Rhabditida</taxon>
        <taxon>Spirurina</taxon>
        <taxon>Spiruromorpha</taxon>
        <taxon>Filarioidea</taxon>
        <taxon>Onchocercidae</taxon>
        <taxon>Brugia</taxon>
    </lineage>
</organism>
<proteinExistence type="predicted"/>
<sequence>MDKEVLCPNKTTLREYRTNRLGELGYAYEKRTGGQRHQKKPYCTGTPFALNEGIPKRAKAGRWAHTVAGHTHPLYHYKIRIHV</sequence>
<evidence type="ECO:0000313" key="2">
    <source>
        <dbReference type="Proteomes" id="UP000006672"/>
    </source>
</evidence>
<gene>
    <name evidence="1 3" type="primary">Bm17440</name>
    <name evidence="1" type="ORF">BM_BM17440</name>
</gene>
<protein>
    <submittedName>
        <fullName evidence="1 3">Uncharacterized protein</fullName>
    </submittedName>
</protein>
<dbReference type="Proteomes" id="UP000006672">
    <property type="component" value="Unassembled WGS sequence"/>
</dbReference>
<evidence type="ECO:0000313" key="1">
    <source>
        <dbReference type="EMBL" id="VIO92763.1"/>
    </source>
</evidence>
<reference evidence="3" key="3">
    <citation type="submission" date="2019-12" db="UniProtKB">
        <authorList>
            <consortium name="WormBaseParasite"/>
        </authorList>
    </citation>
    <scope>IDENTIFICATION</scope>
</reference>
<dbReference type="EMBL" id="CAAKNF010000193">
    <property type="protein sequence ID" value="VIO92763.1"/>
    <property type="molecule type" value="Genomic_DNA"/>
</dbReference>
<evidence type="ECO:0000313" key="3">
    <source>
        <dbReference type="WBParaSite" id="Bm17440.1"/>
    </source>
</evidence>
<dbReference type="GeneID" id="66058787"/>
<dbReference type="WBParaSite" id="Bm17440.1">
    <property type="protein sequence ID" value="Bm17440.1"/>
    <property type="gene ID" value="WBGene00268583"/>
</dbReference>
<accession>A0A5S6PDG4</accession>
<dbReference type="CTD" id="66058787"/>